<protein>
    <submittedName>
        <fullName evidence="2">PA2169 family four-helix-bundle protein</fullName>
    </submittedName>
</protein>
<sequence>MENSKATIETLNDLIEINNDRIIGFENATKELKPEDSGLKTLFTGLIGDSHNFKMELATEVVALGHDIAQGGTTSGKLHRSWLDVKAAFSGHSKRSILEECEFGEDAIKDAYKKAIADEATPAYIKDILVKQQSALQEAHDQIKGLRDSVANN</sequence>
<comment type="caution">
    <text evidence="2">The sequence shown here is derived from an EMBL/GenBank/DDBJ whole genome shotgun (WGS) entry which is preliminary data.</text>
</comment>
<proteinExistence type="predicted"/>
<dbReference type="NCBIfam" id="TIGR02284">
    <property type="entry name" value="PA2169 family four-helix-bundle protein"/>
    <property type="match status" value="1"/>
</dbReference>
<dbReference type="EMBL" id="JACWMX010000001">
    <property type="protein sequence ID" value="MBD1391744.1"/>
    <property type="molecule type" value="Genomic_DNA"/>
</dbReference>
<dbReference type="Proteomes" id="UP000619078">
    <property type="component" value="Unassembled WGS sequence"/>
</dbReference>
<feature type="domain" description="DUF2383" evidence="1">
    <location>
        <begin position="7"/>
        <end position="117"/>
    </location>
</feature>
<accession>A0A926NU12</accession>
<evidence type="ECO:0000313" key="3">
    <source>
        <dbReference type="Proteomes" id="UP000619078"/>
    </source>
</evidence>
<dbReference type="RefSeq" id="WP_191159976.1">
    <property type="nucleotide sequence ID" value="NZ_JACWMX010000001.1"/>
</dbReference>
<dbReference type="PIRSF" id="PIRSF029477">
    <property type="entry name" value="UCP029477"/>
    <property type="match status" value="1"/>
</dbReference>
<dbReference type="InterPro" id="IPR011971">
    <property type="entry name" value="CHP02284"/>
</dbReference>
<dbReference type="InterPro" id="IPR016920">
    <property type="entry name" value="UCP029477"/>
</dbReference>
<gene>
    <name evidence="2" type="ORF">IDJ76_01410</name>
</gene>
<dbReference type="AlphaFoldDB" id="A0A926NU12"/>
<name>A0A926NU12_9SPHI</name>
<reference evidence="2" key="1">
    <citation type="submission" date="2020-09" db="EMBL/GenBank/DDBJ databases">
        <title>Novel species of Mucilaginibacter isolated from a glacier on the Tibetan Plateau.</title>
        <authorList>
            <person name="Liu Q."/>
            <person name="Xin Y.-H."/>
        </authorList>
    </citation>
    <scope>NUCLEOTIDE SEQUENCE</scope>
    <source>
        <strain evidence="2">ZB1P21</strain>
    </source>
</reference>
<organism evidence="2 3">
    <name type="scientific">Mucilaginibacter glaciei</name>
    <dbReference type="NCBI Taxonomy" id="2772109"/>
    <lineage>
        <taxon>Bacteria</taxon>
        <taxon>Pseudomonadati</taxon>
        <taxon>Bacteroidota</taxon>
        <taxon>Sphingobacteriia</taxon>
        <taxon>Sphingobacteriales</taxon>
        <taxon>Sphingobacteriaceae</taxon>
        <taxon>Mucilaginibacter</taxon>
    </lineage>
</organism>
<dbReference type="Pfam" id="PF09537">
    <property type="entry name" value="DUF2383"/>
    <property type="match status" value="1"/>
</dbReference>
<dbReference type="InterPro" id="IPR012347">
    <property type="entry name" value="Ferritin-like"/>
</dbReference>
<dbReference type="InterPro" id="IPR019052">
    <property type="entry name" value="DUF2383"/>
</dbReference>
<evidence type="ECO:0000259" key="1">
    <source>
        <dbReference type="Pfam" id="PF09537"/>
    </source>
</evidence>
<keyword evidence="3" id="KW-1185">Reference proteome</keyword>
<evidence type="ECO:0000313" key="2">
    <source>
        <dbReference type="EMBL" id="MBD1391744.1"/>
    </source>
</evidence>
<dbReference type="Gene3D" id="1.20.1260.10">
    <property type="match status" value="1"/>
</dbReference>